<evidence type="ECO:0000313" key="1">
    <source>
        <dbReference type="EMBL" id="RAZ68943.1"/>
    </source>
</evidence>
<organism evidence="1 2">
    <name type="scientific">Enterobacter cloacae</name>
    <dbReference type="NCBI Taxonomy" id="550"/>
    <lineage>
        <taxon>Bacteria</taxon>
        <taxon>Pseudomonadati</taxon>
        <taxon>Pseudomonadota</taxon>
        <taxon>Gammaproteobacteria</taxon>
        <taxon>Enterobacterales</taxon>
        <taxon>Enterobacteriaceae</taxon>
        <taxon>Enterobacter</taxon>
        <taxon>Enterobacter cloacae complex</taxon>
    </lineage>
</organism>
<gene>
    <name evidence="1" type="ORF">DP202_07630</name>
</gene>
<protein>
    <recommendedName>
        <fullName evidence="3">PAAR domain-containing protein</fullName>
    </recommendedName>
</protein>
<evidence type="ECO:0000313" key="2">
    <source>
        <dbReference type="Proteomes" id="UP000251576"/>
    </source>
</evidence>
<comment type="caution">
    <text evidence="1">The sequence shown here is derived from an EMBL/GenBank/DDBJ whole genome shotgun (WGS) entry which is preliminary data.</text>
</comment>
<dbReference type="InterPro" id="IPR008727">
    <property type="entry name" value="PAAR_motif"/>
</dbReference>
<proteinExistence type="predicted"/>
<dbReference type="EMBL" id="QMDH01000010">
    <property type="protein sequence ID" value="RAZ68943.1"/>
    <property type="molecule type" value="Genomic_DNA"/>
</dbReference>
<dbReference type="Pfam" id="PF05488">
    <property type="entry name" value="PAAR_motif"/>
    <property type="match status" value="1"/>
</dbReference>
<reference evidence="1 2" key="1">
    <citation type="submission" date="2018-06" db="EMBL/GenBank/DDBJ databases">
        <title>ACT-28, a chromosomally-encoded AmpC with carbapenemase activity from Enterobacter kobei.</title>
        <authorList>
            <person name="Jousset A.B."/>
            <person name="Oueslati S."/>
            <person name="Bernabeu S."/>
            <person name="Takissian J."/>
            <person name="Creton E."/>
            <person name="Vogel A."/>
            <person name="Cotellon G."/>
            <person name="Bonnin R.A."/>
            <person name="Dortet L."/>
            <person name="Naas T."/>
        </authorList>
    </citation>
    <scope>NUCLEOTIDE SEQUENCE [LARGE SCALE GENOMIC DNA]</scope>
    <source>
        <strain evidence="1 2">99B3</strain>
    </source>
</reference>
<name>A0A330GBU8_ENTCL</name>
<evidence type="ECO:0008006" key="3">
    <source>
        <dbReference type="Google" id="ProtNLM"/>
    </source>
</evidence>
<dbReference type="Gene3D" id="2.60.200.60">
    <property type="match status" value="2"/>
</dbReference>
<sequence>MGIPVSLKGHQHICPLDKHVGGPIQDGDPTLTVNGIPVALVGHRCKCQKESPDSITGGTSLLTVNGIPVALVGSPTAHGGKVIEGDATLTIG</sequence>
<dbReference type="Proteomes" id="UP000251576">
    <property type="component" value="Unassembled WGS sequence"/>
</dbReference>
<accession>A0A330GBU8</accession>
<dbReference type="AlphaFoldDB" id="A0A330GBU8"/>
<dbReference type="RefSeq" id="WP_112780476.1">
    <property type="nucleotide sequence ID" value="NZ_CABMNQ010000010.1"/>
</dbReference>